<reference evidence="1 2" key="1">
    <citation type="journal article" date="2013" name="Mar. Genomics">
        <title>Expression of sulfatases in Rhodopirellula baltica and the diversity of sulfatases in the genus Rhodopirellula.</title>
        <authorList>
            <person name="Wegner C.E."/>
            <person name="Richter-Heitmann T."/>
            <person name="Klindworth A."/>
            <person name="Klockow C."/>
            <person name="Richter M."/>
            <person name="Achstetter T."/>
            <person name="Glockner F.O."/>
            <person name="Harder J."/>
        </authorList>
    </citation>
    <scope>NUCLEOTIDE SEQUENCE [LARGE SCALE GENOMIC DNA]</scope>
    <source>
        <strain evidence="1 2">SWK14</strain>
    </source>
</reference>
<gene>
    <name evidence="1" type="ORF">RBSWK_03672</name>
</gene>
<name>L7CEC4_RHOBT</name>
<protein>
    <submittedName>
        <fullName evidence="1">Uncharacterized protein</fullName>
    </submittedName>
</protein>
<organism evidence="1 2">
    <name type="scientific">Rhodopirellula baltica SWK14</name>
    <dbReference type="NCBI Taxonomy" id="993516"/>
    <lineage>
        <taxon>Bacteria</taxon>
        <taxon>Pseudomonadati</taxon>
        <taxon>Planctomycetota</taxon>
        <taxon>Planctomycetia</taxon>
        <taxon>Pirellulales</taxon>
        <taxon>Pirellulaceae</taxon>
        <taxon>Rhodopirellula</taxon>
    </lineage>
</organism>
<sequence>MTFFIKQVGRSFSGFELFWQTPLFPRATGTNSLLIY</sequence>
<comment type="caution">
    <text evidence="1">The sequence shown here is derived from an EMBL/GenBank/DDBJ whole genome shotgun (WGS) entry which is preliminary data.</text>
</comment>
<accession>L7CEC4</accession>
<evidence type="ECO:0000313" key="1">
    <source>
        <dbReference type="EMBL" id="ELP32368.1"/>
    </source>
</evidence>
<evidence type="ECO:0000313" key="2">
    <source>
        <dbReference type="Proteomes" id="UP000010959"/>
    </source>
</evidence>
<dbReference type="AlphaFoldDB" id="L7CEC4"/>
<dbReference type="Proteomes" id="UP000010959">
    <property type="component" value="Unassembled WGS sequence"/>
</dbReference>
<dbReference type="EMBL" id="AMWG01000105">
    <property type="protein sequence ID" value="ELP32368.1"/>
    <property type="molecule type" value="Genomic_DNA"/>
</dbReference>
<proteinExistence type="predicted"/>